<dbReference type="InterPro" id="IPR040770">
    <property type="entry name" value="Rtt106_PH"/>
</dbReference>
<dbReference type="GO" id="GO:0005694">
    <property type="term" value="C:chromosome"/>
    <property type="evidence" value="ECO:0007669"/>
    <property type="project" value="UniProtKB-SubCell"/>
</dbReference>
<dbReference type="Gene3D" id="2.30.29.120">
    <property type="match status" value="1"/>
</dbReference>
<evidence type="ECO:0000256" key="6">
    <source>
        <dbReference type="ARBA" id="ARBA00022454"/>
    </source>
</evidence>
<evidence type="ECO:0000256" key="10">
    <source>
        <dbReference type="ARBA" id="ARBA00023186"/>
    </source>
</evidence>
<dbReference type="SMART" id="SM01287">
    <property type="entry name" value="Rtt106"/>
    <property type="match status" value="1"/>
</dbReference>
<evidence type="ECO:0000259" key="13">
    <source>
        <dbReference type="SMART" id="SM01287"/>
    </source>
</evidence>
<dbReference type="STRING" id="29833.A0A1E5RR03"/>
<gene>
    <name evidence="14" type="ORF">AWRI3580_g1621</name>
</gene>
<evidence type="ECO:0000313" key="14">
    <source>
        <dbReference type="EMBL" id="OEJ89327.1"/>
    </source>
</evidence>
<dbReference type="AlphaFoldDB" id="A0A1E5RR03"/>
<keyword evidence="15" id="KW-1185">Reference proteome</keyword>
<dbReference type="InterPro" id="IPR050454">
    <property type="entry name" value="RTT106/SSRP1_HistChap/FACT"/>
</dbReference>
<name>A0A1E5RR03_HANUV</name>
<dbReference type="Gene3D" id="2.30.29.30">
    <property type="entry name" value="Pleckstrin-homology domain (PH domain)/Phosphotyrosine-binding domain (PTB)"/>
    <property type="match status" value="1"/>
</dbReference>
<comment type="caution">
    <text evidence="14">The sequence shown here is derived from an EMBL/GenBank/DDBJ whole genome shotgun (WGS) entry which is preliminary data.</text>
</comment>
<sequence>MELSSKIKEKIEGFETTLNDEQKISFREILNLLQNELSIDELKHKKPKLDNNNIEFNSKDKTTLFQLQNCSLISPLRKKLNFAISYDSQNKYNNIVLSDKEDKVHFQINNTKASIKFATFLPVIEKPNLSYLFIKHGDESTDPLIITLNKHDVLKQLTEDGQDRNIAITEEMSLNEKFELCISYIRKQTIITGFKVTNPFQLNSSAGDDLSLMVEAHIKSKEGTLYFLPDHLLFGFKKPIVFLDLHKIKSVNYSTITRLTFSLNLILDDDTNIEFSMIDQQEYDKINLYILNKRINDQSLSEDLKAKTNVKQESKGDLEAAIAENEDAQDKSMENEDSDDPDDEEYVAEIDNIDGSDYSSDEDEEDLELEVKKEDSEGSENKSEPENEIEDIESDPNPIEESDDDDYNEEEDSGVEYD</sequence>
<comment type="similarity">
    <text evidence="3">Belongs to the RTT106 family.</text>
</comment>
<dbReference type="GO" id="GO:0042393">
    <property type="term" value="F:histone binding"/>
    <property type="evidence" value="ECO:0007669"/>
    <property type="project" value="TreeGrafter"/>
</dbReference>
<feature type="compositionally biased region" description="Acidic residues" evidence="12">
    <location>
        <begin position="335"/>
        <end position="368"/>
    </location>
</feature>
<evidence type="ECO:0000256" key="11">
    <source>
        <dbReference type="ARBA" id="ARBA00023242"/>
    </source>
</evidence>
<accession>A0A1E5RR03</accession>
<evidence type="ECO:0000256" key="3">
    <source>
        <dbReference type="ARBA" id="ARBA00006159"/>
    </source>
</evidence>
<keyword evidence="11" id="KW-0539">Nucleus</keyword>
<dbReference type="OrthoDB" id="75754at2759"/>
<proteinExistence type="inferred from homology"/>
<evidence type="ECO:0000256" key="12">
    <source>
        <dbReference type="SAM" id="MobiDB-lite"/>
    </source>
</evidence>
<protein>
    <recommendedName>
        <fullName evidence="4">Histone chaperone RTT106</fullName>
    </recommendedName>
    <alternativeName>
        <fullName evidence="5">Histone chaperone rtt106</fullName>
    </alternativeName>
</protein>
<dbReference type="EMBL" id="LPNN01000004">
    <property type="protein sequence ID" value="OEJ89327.1"/>
    <property type="molecule type" value="Genomic_DNA"/>
</dbReference>
<feature type="compositionally biased region" description="Basic and acidic residues" evidence="12">
    <location>
        <begin position="369"/>
        <end position="385"/>
    </location>
</feature>
<dbReference type="PANTHER" id="PTHR45849:SF3">
    <property type="entry name" value="HISTONE CHAPERONE RTT106"/>
    <property type="match status" value="1"/>
</dbReference>
<dbReference type="SUPFAM" id="SSF50729">
    <property type="entry name" value="PH domain-like"/>
    <property type="match status" value="1"/>
</dbReference>
<dbReference type="GO" id="GO:0003677">
    <property type="term" value="F:DNA binding"/>
    <property type="evidence" value="ECO:0007669"/>
    <property type="project" value="UniProtKB-KW"/>
</dbReference>
<dbReference type="InterPro" id="IPR011993">
    <property type="entry name" value="PH-like_dom_sf"/>
</dbReference>
<feature type="domain" description="Histone chaperone RTT106/FACT complex subunit SPT16-like middle" evidence="13">
    <location>
        <begin position="211"/>
        <end position="300"/>
    </location>
</feature>
<feature type="compositionally biased region" description="Acidic residues" evidence="12">
    <location>
        <begin position="386"/>
        <end position="418"/>
    </location>
</feature>
<evidence type="ECO:0000256" key="8">
    <source>
        <dbReference type="ARBA" id="ARBA00023125"/>
    </source>
</evidence>
<keyword evidence="10" id="KW-0143">Chaperone</keyword>
<evidence type="ECO:0000256" key="7">
    <source>
        <dbReference type="ARBA" id="ARBA00023015"/>
    </source>
</evidence>
<evidence type="ECO:0000256" key="1">
    <source>
        <dbReference type="ARBA" id="ARBA00004123"/>
    </source>
</evidence>
<evidence type="ECO:0000256" key="9">
    <source>
        <dbReference type="ARBA" id="ARBA00023163"/>
    </source>
</evidence>
<comment type="subcellular location">
    <subcellularLocation>
        <location evidence="2">Chromosome</location>
    </subcellularLocation>
    <subcellularLocation>
        <location evidence="1">Nucleus</location>
    </subcellularLocation>
</comment>
<dbReference type="GO" id="GO:0005634">
    <property type="term" value="C:nucleus"/>
    <property type="evidence" value="ECO:0007669"/>
    <property type="project" value="UniProtKB-SubCell"/>
</dbReference>
<evidence type="ECO:0000256" key="2">
    <source>
        <dbReference type="ARBA" id="ARBA00004286"/>
    </source>
</evidence>
<dbReference type="Pfam" id="PF08512">
    <property type="entry name" value="Rttp106-like_middle"/>
    <property type="match status" value="1"/>
</dbReference>
<evidence type="ECO:0000256" key="5">
    <source>
        <dbReference type="ARBA" id="ARBA00018462"/>
    </source>
</evidence>
<dbReference type="Pfam" id="PF18469">
    <property type="entry name" value="PH_18"/>
    <property type="match status" value="1"/>
</dbReference>
<feature type="region of interest" description="Disordered" evidence="12">
    <location>
        <begin position="323"/>
        <end position="418"/>
    </location>
</feature>
<evidence type="ECO:0000313" key="15">
    <source>
        <dbReference type="Proteomes" id="UP000095358"/>
    </source>
</evidence>
<keyword evidence="9" id="KW-0804">Transcription</keyword>
<keyword evidence="7" id="KW-0805">Transcription regulation</keyword>
<dbReference type="GO" id="GO:0031491">
    <property type="term" value="F:nucleosome binding"/>
    <property type="evidence" value="ECO:0007669"/>
    <property type="project" value="TreeGrafter"/>
</dbReference>
<reference evidence="15" key="1">
    <citation type="journal article" date="2016" name="Genome Announc.">
        <title>Genome sequences of three species of Hanseniaspora isolated from spontaneous wine fermentations.</title>
        <authorList>
            <person name="Sternes P.R."/>
            <person name="Lee D."/>
            <person name="Kutyna D.R."/>
            <person name="Borneman A.R."/>
        </authorList>
    </citation>
    <scope>NUCLEOTIDE SEQUENCE [LARGE SCALE GENOMIC DNA]</scope>
    <source>
        <strain evidence="15">AWRI3580</strain>
    </source>
</reference>
<keyword evidence="6" id="KW-0158">Chromosome</keyword>
<evidence type="ECO:0000256" key="4">
    <source>
        <dbReference type="ARBA" id="ARBA00017355"/>
    </source>
</evidence>
<dbReference type="Proteomes" id="UP000095358">
    <property type="component" value="Unassembled WGS sequence"/>
</dbReference>
<organism evidence="14 15">
    <name type="scientific">Hanseniaspora uvarum</name>
    <name type="common">Yeast</name>
    <name type="synonym">Kloeckera apiculata</name>
    <dbReference type="NCBI Taxonomy" id="29833"/>
    <lineage>
        <taxon>Eukaryota</taxon>
        <taxon>Fungi</taxon>
        <taxon>Dikarya</taxon>
        <taxon>Ascomycota</taxon>
        <taxon>Saccharomycotina</taxon>
        <taxon>Saccharomycetes</taxon>
        <taxon>Saccharomycodales</taxon>
        <taxon>Saccharomycodaceae</taxon>
        <taxon>Hanseniaspora</taxon>
    </lineage>
</organism>
<dbReference type="InterPro" id="IPR013719">
    <property type="entry name" value="RTT106/SPT16-like_middle_dom"/>
</dbReference>
<keyword evidence="8" id="KW-0238">DNA-binding</keyword>
<dbReference type="VEuPathDB" id="FungiDB:AWRI3580_g1621"/>
<dbReference type="PANTHER" id="PTHR45849">
    <property type="entry name" value="FACT COMPLEX SUBUNIT SSRP1"/>
    <property type="match status" value="1"/>
</dbReference>